<reference evidence="1 2" key="1">
    <citation type="submission" date="2024-04" db="EMBL/GenBank/DDBJ databases">
        <title>Defined microbial consortia suppress multidrug-resistant proinflammatory Enterobacteriaceae via ecological control.</title>
        <authorList>
            <person name="Furuichi M."/>
            <person name="Kawaguchi T."/>
            <person name="Pust M."/>
            <person name="Yasuma K."/>
            <person name="Plichta D."/>
            <person name="Hasegawa N."/>
            <person name="Ohya T."/>
            <person name="Bhattarai S."/>
            <person name="Sasajima S."/>
            <person name="Aoto Y."/>
            <person name="Tuganbaev T."/>
            <person name="Yaginuma M."/>
            <person name="Ueda M."/>
            <person name="Okahashi N."/>
            <person name="Amafuji K."/>
            <person name="Kiridooshi Y."/>
            <person name="Sugita K."/>
            <person name="Strazar M."/>
            <person name="Skelly A."/>
            <person name="Suda W."/>
            <person name="Hattori M."/>
            <person name="Nakamoto N."/>
            <person name="Caballero S."/>
            <person name="Norman J."/>
            <person name="Olle B."/>
            <person name="Tanoue T."/>
            <person name="Arita M."/>
            <person name="Bucci V."/>
            <person name="Atarashi K."/>
            <person name="Xavier R."/>
            <person name="Honda K."/>
        </authorList>
    </citation>
    <scope>NUCLEOTIDE SEQUENCE [LARGE SCALE GENOMIC DNA]</scope>
    <source>
        <strain evidence="2">k04-0078-D8-1</strain>
    </source>
</reference>
<sequence length="106" mass="11776">MTKEKWIEICKEMAPHLRALELIAKNNALDIVTIALGTETTGHAVWIEDDTGSHYRCVSDGDNDFKAEIGNMKTYSEFPVALRFALKKPLEPASNQGLDNNISSLL</sequence>
<evidence type="ECO:0000313" key="1">
    <source>
        <dbReference type="EMBL" id="GAA6410627.1"/>
    </source>
</evidence>
<proteinExistence type="predicted"/>
<dbReference type="EMBL" id="BAABYW010000001">
    <property type="protein sequence ID" value="GAA6410627.1"/>
    <property type="molecule type" value="Genomic_DNA"/>
</dbReference>
<accession>A0ABQ0BGP0</accession>
<organism evidence="1 2">
    <name type="scientific">Blautia hominis</name>
    <dbReference type="NCBI Taxonomy" id="2025493"/>
    <lineage>
        <taxon>Bacteria</taxon>
        <taxon>Bacillati</taxon>
        <taxon>Bacillota</taxon>
        <taxon>Clostridia</taxon>
        <taxon>Lachnospirales</taxon>
        <taxon>Lachnospiraceae</taxon>
        <taxon>Blautia</taxon>
    </lineage>
</organism>
<keyword evidence="2" id="KW-1185">Reference proteome</keyword>
<protein>
    <submittedName>
        <fullName evidence="1">Uncharacterized protein</fullName>
    </submittedName>
</protein>
<dbReference type="Proteomes" id="UP001600943">
    <property type="component" value="Unassembled WGS sequence"/>
</dbReference>
<gene>
    <name evidence="1" type="ORF">K040078D81_47440</name>
</gene>
<comment type="caution">
    <text evidence="1">The sequence shown here is derived from an EMBL/GenBank/DDBJ whole genome shotgun (WGS) entry which is preliminary data.</text>
</comment>
<name>A0ABQ0BGP0_9FIRM</name>
<evidence type="ECO:0000313" key="2">
    <source>
        <dbReference type="Proteomes" id="UP001600943"/>
    </source>
</evidence>
<dbReference type="RefSeq" id="WP_390409062.1">
    <property type="nucleotide sequence ID" value="NZ_BAABYW010000001.1"/>
</dbReference>